<feature type="compositionally biased region" description="Basic residues" evidence="1">
    <location>
        <begin position="16"/>
        <end position="26"/>
    </location>
</feature>
<evidence type="ECO:0000313" key="3">
    <source>
        <dbReference type="Proteomes" id="UP000777438"/>
    </source>
</evidence>
<protein>
    <submittedName>
        <fullName evidence="2">Uncharacterized protein</fullName>
    </submittedName>
</protein>
<dbReference type="AlphaFoldDB" id="A0A9P8W4V5"/>
<dbReference type="Proteomes" id="UP000777438">
    <property type="component" value="Unassembled WGS sequence"/>
</dbReference>
<name>A0A9P8W4V5_9HYPO</name>
<keyword evidence="3" id="KW-1185">Reference proteome</keyword>
<evidence type="ECO:0000256" key="1">
    <source>
        <dbReference type="SAM" id="MobiDB-lite"/>
    </source>
</evidence>
<evidence type="ECO:0000313" key="2">
    <source>
        <dbReference type="EMBL" id="KAH6888059.1"/>
    </source>
</evidence>
<dbReference type="OrthoDB" id="5336565at2759"/>
<feature type="region of interest" description="Disordered" evidence="1">
    <location>
        <begin position="139"/>
        <end position="165"/>
    </location>
</feature>
<dbReference type="EMBL" id="JAGPYM010000013">
    <property type="protein sequence ID" value="KAH6888059.1"/>
    <property type="molecule type" value="Genomic_DNA"/>
</dbReference>
<comment type="caution">
    <text evidence="2">The sequence shown here is derived from an EMBL/GenBank/DDBJ whole genome shotgun (WGS) entry which is preliminary data.</text>
</comment>
<accession>A0A9P8W4V5</accession>
<feature type="region of interest" description="Disordered" evidence="1">
    <location>
        <begin position="1"/>
        <end position="34"/>
    </location>
</feature>
<feature type="compositionally biased region" description="Basic residues" evidence="1">
    <location>
        <begin position="484"/>
        <end position="495"/>
    </location>
</feature>
<proteinExistence type="predicted"/>
<feature type="region of interest" description="Disordered" evidence="1">
    <location>
        <begin position="430"/>
        <end position="516"/>
    </location>
</feature>
<gene>
    <name evidence="2" type="ORF">B0T10DRAFT_460707</name>
</gene>
<organism evidence="2 3">
    <name type="scientific">Thelonectria olida</name>
    <dbReference type="NCBI Taxonomy" id="1576542"/>
    <lineage>
        <taxon>Eukaryota</taxon>
        <taxon>Fungi</taxon>
        <taxon>Dikarya</taxon>
        <taxon>Ascomycota</taxon>
        <taxon>Pezizomycotina</taxon>
        <taxon>Sordariomycetes</taxon>
        <taxon>Hypocreomycetidae</taxon>
        <taxon>Hypocreales</taxon>
        <taxon>Nectriaceae</taxon>
        <taxon>Thelonectria</taxon>
    </lineage>
</organism>
<feature type="compositionally biased region" description="Polar residues" evidence="1">
    <location>
        <begin position="152"/>
        <end position="162"/>
    </location>
</feature>
<reference evidence="2 3" key="1">
    <citation type="journal article" date="2021" name="Nat. Commun.">
        <title>Genetic determinants of endophytism in the Arabidopsis root mycobiome.</title>
        <authorList>
            <person name="Mesny F."/>
            <person name="Miyauchi S."/>
            <person name="Thiergart T."/>
            <person name="Pickel B."/>
            <person name="Atanasova L."/>
            <person name="Karlsson M."/>
            <person name="Huettel B."/>
            <person name="Barry K.W."/>
            <person name="Haridas S."/>
            <person name="Chen C."/>
            <person name="Bauer D."/>
            <person name="Andreopoulos W."/>
            <person name="Pangilinan J."/>
            <person name="LaButti K."/>
            <person name="Riley R."/>
            <person name="Lipzen A."/>
            <person name="Clum A."/>
            <person name="Drula E."/>
            <person name="Henrissat B."/>
            <person name="Kohler A."/>
            <person name="Grigoriev I.V."/>
            <person name="Martin F.M."/>
            <person name="Hacquard S."/>
        </authorList>
    </citation>
    <scope>NUCLEOTIDE SEQUENCE [LARGE SCALE GENOMIC DNA]</scope>
    <source>
        <strain evidence="2 3">MPI-CAGE-CH-0241</strain>
    </source>
</reference>
<sequence length="516" mass="57664">MVRNLPIARQDSAHQRASRQVKKQKLSHPDFPPPSYFDNLPETYLTRFVLWEFDRRNAEARRPSNQTPQRTRPNTRLAVAQWKDRHPSAERLIEQCSSETLEQIRRYAMHGGPNLTDLRGFWAPDVRLDYMMSLKSSLGRRKRASDSHDSSYTEPSRPTKTTGPYDRAFKQHIIDHGIFTIHHGYLGVRASPKPENYKEILEVLAKPRVSLDQFSEEDYDKFAYTVANASNEREVITSIMPCLEGEARDGKYIAGGVSFRNLDHLTDGSLVAANPDQYHGARPEQLHRTIREELDNYIIPSTQKDLPVAPNFFLEAKGPQGTQGVAILQACYNGALGARGIHNLRAYRSIAPTTYDNKAYTITATYVGGMLTIYTTHPVRAGVRTQLVMTQLCAFALTGGLKAFRDAAAAYRNAIDWAAQQRDLVIEQANERAAERASTPSDASGPGLGQHENMIKSLDSGAPASPHGSNANDKAEHSLDAQLPRRKRRSTKASRSRGESVLATIPEVEEGKAKMD</sequence>